<evidence type="ECO:0000256" key="1">
    <source>
        <dbReference type="ARBA" id="ARBA00004309"/>
    </source>
</evidence>
<dbReference type="PROSITE" id="PS50262">
    <property type="entry name" value="G_PROTEIN_RECEP_F1_2"/>
    <property type="match status" value="1"/>
</dbReference>
<organism evidence="18 19">
    <name type="scientific">Nematostella vectensis</name>
    <name type="common">Starlet sea anemone</name>
    <dbReference type="NCBI Taxonomy" id="45351"/>
    <lineage>
        <taxon>Eukaryota</taxon>
        <taxon>Metazoa</taxon>
        <taxon>Cnidaria</taxon>
        <taxon>Anthozoa</taxon>
        <taxon>Hexacorallia</taxon>
        <taxon>Actiniaria</taxon>
        <taxon>Edwardsiidae</taxon>
        <taxon>Nematostella</taxon>
    </lineage>
</organism>
<evidence type="ECO:0000256" key="5">
    <source>
        <dbReference type="ARBA" id="ARBA00022692"/>
    </source>
</evidence>
<reference evidence="18 19" key="1">
    <citation type="journal article" date="2007" name="Science">
        <title>Sea anemone genome reveals ancestral eumetazoan gene repertoire and genomic organization.</title>
        <authorList>
            <person name="Putnam N.H."/>
            <person name="Srivastava M."/>
            <person name="Hellsten U."/>
            <person name="Dirks B."/>
            <person name="Chapman J."/>
            <person name="Salamov A."/>
            <person name="Terry A."/>
            <person name="Shapiro H."/>
            <person name="Lindquist E."/>
            <person name="Kapitonov V.V."/>
            <person name="Jurka J."/>
            <person name="Genikhovich G."/>
            <person name="Grigoriev I.V."/>
            <person name="Lucas S.M."/>
            <person name="Steele R.E."/>
            <person name="Finnerty J.R."/>
            <person name="Technau U."/>
            <person name="Martindale M.Q."/>
            <person name="Rokhsar D.S."/>
        </authorList>
    </citation>
    <scope>NUCLEOTIDE SEQUENCE [LARGE SCALE GENOMIC DNA]</scope>
    <source>
        <strain evidence="19">CH2 X CH6</strain>
    </source>
</reference>
<keyword evidence="14" id="KW-0966">Cell projection</keyword>
<dbReference type="PANTHER" id="PTHR22752">
    <property type="entry name" value="G PROTEIN-COUPLED RECEPTOR"/>
    <property type="match status" value="1"/>
</dbReference>
<feature type="transmembrane region" description="Helical" evidence="16">
    <location>
        <begin position="154"/>
        <end position="178"/>
    </location>
</feature>
<dbReference type="GO" id="GO:0008020">
    <property type="term" value="F:G protein-coupled photoreceptor activity"/>
    <property type="evidence" value="ECO:0000318"/>
    <property type="project" value="GO_Central"/>
</dbReference>
<keyword evidence="13 15" id="KW-0807">Transducer</keyword>
<feature type="non-terminal residue" evidence="18">
    <location>
        <position position="289"/>
    </location>
</feature>
<dbReference type="FunCoup" id="A7SH10">
    <property type="interactions" value="86"/>
</dbReference>
<feature type="transmembrane region" description="Helical" evidence="16">
    <location>
        <begin position="218"/>
        <end position="236"/>
    </location>
</feature>
<evidence type="ECO:0000256" key="7">
    <source>
        <dbReference type="ARBA" id="ARBA00023040"/>
    </source>
</evidence>
<dbReference type="SMART" id="SM01381">
    <property type="entry name" value="7TM_GPCR_Srsx"/>
    <property type="match status" value="1"/>
</dbReference>
<proteinExistence type="inferred from homology"/>
<keyword evidence="8" id="KW-0969">Cilium</keyword>
<dbReference type="GO" id="GO:0071482">
    <property type="term" value="P:cellular response to light stimulus"/>
    <property type="evidence" value="ECO:0000318"/>
    <property type="project" value="GO_Central"/>
</dbReference>
<accession>A7SH10</accession>
<dbReference type="InterPro" id="IPR017452">
    <property type="entry name" value="GPCR_Rhodpsn_7TM"/>
</dbReference>
<evidence type="ECO:0000313" key="19">
    <source>
        <dbReference type="Proteomes" id="UP000001593"/>
    </source>
</evidence>
<evidence type="ECO:0000256" key="14">
    <source>
        <dbReference type="ARBA" id="ARBA00023273"/>
    </source>
</evidence>
<dbReference type="GO" id="GO:0007186">
    <property type="term" value="P:G protein-coupled receptor signaling pathway"/>
    <property type="evidence" value="ECO:0000318"/>
    <property type="project" value="GO_Central"/>
</dbReference>
<dbReference type="OMA" id="RIADAFX"/>
<keyword evidence="6 16" id="KW-1133">Transmembrane helix</keyword>
<feature type="transmembrane region" description="Helical" evidence="16">
    <location>
        <begin position="111"/>
        <end position="134"/>
    </location>
</feature>
<dbReference type="PANTHER" id="PTHR22752:SF10">
    <property type="entry name" value="G-PROTEIN COUPLED RECEPTOR 161"/>
    <property type="match status" value="1"/>
</dbReference>
<dbReference type="eggNOG" id="KOG3656">
    <property type="taxonomic scope" value="Eukaryota"/>
</dbReference>
<evidence type="ECO:0000256" key="9">
    <source>
        <dbReference type="ARBA" id="ARBA00023136"/>
    </source>
</evidence>
<evidence type="ECO:0000256" key="3">
    <source>
        <dbReference type="ARBA" id="ARBA00022473"/>
    </source>
</evidence>
<keyword evidence="11 15" id="KW-0675">Receptor</keyword>
<dbReference type="PRINTS" id="PR00237">
    <property type="entry name" value="GPCRRHODOPSN"/>
</dbReference>
<keyword evidence="4" id="KW-1003">Cell membrane</keyword>
<dbReference type="GO" id="GO:0060170">
    <property type="term" value="C:ciliary membrane"/>
    <property type="evidence" value="ECO:0007669"/>
    <property type="project" value="UniProtKB-SubCell"/>
</dbReference>
<protein>
    <recommendedName>
        <fullName evidence="17">G-protein coupled receptors family 1 profile domain-containing protein</fullName>
    </recommendedName>
</protein>
<evidence type="ECO:0000259" key="17">
    <source>
        <dbReference type="PROSITE" id="PS50262"/>
    </source>
</evidence>
<evidence type="ECO:0000256" key="15">
    <source>
        <dbReference type="RuleBase" id="RU000688"/>
    </source>
</evidence>
<dbReference type="SUPFAM" id="SSF81321">
    <property type="entry name" value="Family A G protein-coupled receptor-like"/>
    <property type="match status" value="1"/>
</dbReference>
<keyword evidence="7 15" id="KW-0297">G-protein coupled receptor</keyword>
<feature type="transmembrane region" description="Helical" evidence="16">
    <location>
        <begin position="256"/>
        <end position="275"/>
    </location>
</feature>
<keyword evidence="5 15" id="KW-0812">Transmembrane</keyword>
<dbReference type="AlphaFoldDB" id="A7SH10"/>
<dbReference type="CDD" id="cd00637">
    <property type="entry name" value="7tm_classA_rhodopsin-like"/>
    <property type="match status" value="1"/>
</dbReference>
<evidence type="ECO:0000256" key="13">
    <source>
        <dbReference type="ARBA" id="ARBA00023224"/>
    </source>
</evidence>
<keyword evidence="19" id="KW-1185">Reference proteome</keyword>
<dbReference type="Proteomes" id="UP000001593">
    <property type="component" value="Unassembled WGS sequence"/>
</dbReference>
<dbReference type="InterPro" id="IPR000276">
    <property type="entry name" value="GPCR_Rhodpsn"/>
</dbReference>
<keyword evidence="3" id="KW-0217">Developmental protein</keyword>
<evidence type="ECO:0000256" key="2">
    <source>
        <dbReference type="ARBA" id="ARBA00004651"/>
    </source>
</evidence>
<name>A7SH10_NEMVE</name>
<evidence type="ECO:0000256" key="6">
    <source>
        <dbReference type="ARBA" id="ARBA00022989"/>
    </source>
</evidence>
<dbReference type="Pfam" id="PF00001">
    <property type="entry name" value="7tm_1"/>
    <property type="match status" value="1"/>
</dbReference>
<dbReference type="GO" id="GO:0007602">
    <property type="term" value="P:phototransduction"/>
    <property type="evidence" value="ECO:0000318"/>
    <property type="project" value="GO_Central"/>
</dbReference>
<dbReference type="HOGENOM" id="CLU_009579_3_3_1"/>
<evidence type="ECO:0000256" key="16">
    <source>
        <dbReference type="SAM" id="Phobius"/>
    </source>
</evidence>
<gene>
    <name evidence="18" type="ORF">NEMVEDRAFT_v1g118020</name>
</gene>
<evidence type="ECO:0000313" key="18">
    <source>
        <dbReference type="EMBL" id="EDO37009.1"/>
    </source>
</evidence>
<dbReference type="EMBL" id="DS469656">
    <property type="protein sequence ID" value="EDO37009.1"/>
    <property type="molecule type" value="Genomic_DNA"/>
</dbReference>
<dbReference type="PROSITE" id="PS00237">
    <property type="entry name" value="G_PROTEIN_RECEP_F1_1"/>
    <property type="match status" value="1"/>
</dbReference>
<evidence type="ECO:0000256" key="8">
    <source>
        <dbReference type="ARBA" id="ARBA00023069"/>
    </source>
</evidence>
<keyword evidence="10" id="KW-1015">Disulfide bond</keyword>
<dbReference type="FunFam" id="1.20.1070.10:FF:000743">
    <property type="entry name" value="Predicted protein"/>
    <property type="match status" value="1"/>
</dbReference>
<evidence type="ECO:0000256" key="10">
    <source>
        <dbReference type="ARBA" id="ARBA00023157"/>
    </source>
</evidence>
<evidence type="ECO:0000256" key="4">
    <source>
        <dbReference type="ARBA" id="ARBA00022475"/>
    </source>
</evidence>
<sequence length="289" mass="32744">IIVITFSVTLNITVSAVIMRNKHLRKRTTNIFIVNLSVSNSFIALFIIPLSYRGVVHRNCTYGNVFCTVNGMLCITLLVASVATLCCISVDRYFAVVRPMKYKNNFTVKRALLMLLVTWLLAMFCGSLPLTGWTEYSYHPITMSCSPNWQTQCGYYVFMLVVGFGIPMAVLVLTYGLIFSAIRKHDRRVSTWSATLPKATLGIPLSTGSRKRKISYKIAKTGLMLFLVFFLSWGPYFMVNNCGSGGYVTPRWLYRLAMWMVFLSCPVNPLVYAYSSKHIRDAFKRGLKC</sequence>
<dbReference type="InParanoid" id="A7SH10"/>
<comment type="subcellular location">
    <subcellularLocation>
        <location evidence="2">Cell membrane</location>
        <topology evidence="2">Multi-pass membrane protein</topology>
    </subcellularLocation>
    <subcellularLocation>
        <location evidence="1">Cell projection</location>
        <location evidence="1">Cilium membrane</location>
    </subcellularLocation>
</comment>
<feature type="transmembrane region" description="Helical" evidence="16">
    <location>
        <begin position="29"/>
        <end position="48"/>
    </location>
</feature>
<feature type="transmembrane region" description="Helical" evidence="16">
    <location>
        <begin position="68"/>
        <end position="90"/>
    </location>
</feature>
<dbReference type="GO" id="GO:0005886">
    <property type="term" value="C:plasma membrane"/>
    <property type="evidence" value="ECO:0000318"/>
    <property type="project" value="GO_Central"/>
</dbReference>
<evidence type="ECO:0000256" key="11">
    <source>
        <dbReference type="ARBA" id="ARBA00023170"/>
    </source>
</evidence>
<dbReference type="PhylomeDB" id="A7SH10"/>
<feature type="domain" description="G-protein coupled receptors family 1 profile" evidence="17">
    <location>
        <begin position="10"/>
        <end position="272"/>
    </location>
</feature>
<comment type="similarity">
    <text evidence="15">Belongs to the G-protein coupled receptor 1 family.</text>
</comment>
<dbReference type="Gene3D" id="1.20.1070.10">
    <property type="entry name" value="Rhodopsin 7-helix transmembrane proteins"/>
    <property type="match status" value="1"/>
</dbReference>
<keyword evidence="9 16" id="KW-0472">Membrane</keyword>
<keyword evidence="12" id="KW-0325">Glycoprotein</keyword>
<evidence type="ECO:0000256" key="12">
    <source>
        <dbReference type="ARBA" id="ARBA00023180"/>
    </source>
</evidence>
<feature type="non-terminal residue" evidence="18">
    <location>
        <position position="1"/>
    </location>
</feature>